<dbReference type="InterPro" id="IPR048923">
    <property type="entry name" value="RE_NgoFVII_C"/>
</dbReference>
<proteinExistence type="predicted"/>
<organism evidence="2 3">
    <name type="scientific">Brachyspira murdochii (strain ATCC 51284 / DSM 12563 / 56-150)</name>
    <name type="common">Serpulina murdochii</name>
    <dbReference type="NCBI Taxonomy" id="526224"/>
    <lineage>
        <taxon>Bacteria</taxon>
        <taxon>Pseudomonadati</taxon>
        <taxon>Spirochaetota</taxon>
        <taxon>Spirochaetia</taxon>
        <taxon>Brachyspirales</taxon>
        <taxon>Brachyspiraceae</taxon>
        <taxon>Brachyspira</taxon>
    </lineage>
</organism>
<evidence type="ECO:0000313" key="3">
    <source>
        <dbReference type="Proteomes" id="UP000001915"/>
    </source>
</evidence>
<dbReference type="KEGG" id="brm:Bmur_1525"/>
<dbReference type="REBASE" id="26064">
    <property type="entry name" value="BmuSORF1526P"/>
</dbReference>
<dbReference type="eggNOG" id="ENOG502Z8SA">
    <property type="taxonomic scope" value="Bacteria"/>
</dbReference>
<dbReference type="STRING" id="526224.Bmur_1525"/>
<dbReference type="OrthoDB" id="1296974at2"/>
<dbReference type="RefSeq" id="WP_013114029.1">
    <property type="nucleotide sequence ID" value="NC_014150.1"/>
</dbReference>
<accession>D5UA89</accession>
<protein>
    <recommendedName>
        <fullName evidence="1">Restriction endonuclease type II NgoFVII C-terminal B3-like DNA-binding domain-containing protein</fullName>
    </recommendedName>
</protein>
<dbReference type="Pfam" id="PF20731">
    <property type="entry name" value="RE_NgoFVII_C"/>
    <property type="match status" value="1"/>
</dbReference>
<dbReference type="Proteomes" id="UP000001915">
    <property type="component" value="Chromosome"/>
</dbReference>
<evidence type="ECO:0000259" key="1">
    <source>
        <dbReference type="Pfam" id="PF20731"/>
    </source>
</evidence>
<feature type="domain" description="Restriction endonuclease type II NgoFVII C-terminal B3-like DNA-binding" evidence="1">
    <location>
        <begin position="242"/>
        <end position="328"/>
    </location>
</feature>
<dbReference type="HOGENOM" id="CLU_050812_1_0_12"/>
<name>D5UA89_BRAM5</name>
<reference evidence="2 3" key="1">
    <citation type="journal article" date="2010" name="Stand. Genomic Sci.">
        <title>Complete genome sequence of Brachyspira murdochii type strain (56-150).</title>
        <authorList>
            <person name="Pati A."/>
            <person name="Sikorski J."/>
            <person name="Gronow S."/>
            <person name="Munk C."/>
            <person name="Lapidus A."/>
            <person name="Copeland A."/>
            <person name="Glavina Del Tio T."/>
            <person name="Nolan M."/>
            <person name="Lucas S."/>
            <person name="Chen F."/>
            <person name="Tice H."/>
            <person name="Cheng J.F."/>
            <person name="Han C."/>
            <person name="Detter J.C."/>
            <person name="Bruce D."/>
            <person name="Tapia R."/>
            <person name="Goodwin L."/>
            <person name="Pitluck S."/>
            <person name="Liolios K."/>
            <person name="Ivanova N."/>
            <person name="Mavromatis K."/>
            <person name="Mikhailova N."/>
            <person name="Chen A."/>
            <person name="Palaniappan K."/>
            <person name="Land M."/>
            <person name="Hauser L."/>
            <person name="Chang Y.J."/>
            <person name="Jeffries C.D."/>
            <person name="Spring S."/>
            <person name="Rohde M."/>
            <person name="Goker M."/>
            <person name="Bristow J."/>
            <person name="Eisen J.A."/>
            <person name="Markowitz V."/>
            <person name="Hugenholtz P."/>
            <person name="Kyrpides N.C."/>
            <person name="Klenk H.P."/>
        </authorList>
    </citation>
    <scope>NUCLEOTIDE SEQUENCE [LARGE SCALE GENOMIC DNA]</scope>
    <source>
        <strain evidence="3">ATCC 51284 / DSM 12563 / 56-150</strain>
    </source>
</reference>
<gene>
    <name evidence="2" type="ordered locus">Bmur_1525</name>
</gene>
<dbReference type="EMBL" id="CP001959">
    <property type="protein sequence ID" value="ADG71612.1"/>
    <property type="molecule type" value="Genomic_DNA"/>
</dbReference>
<sequence>MINFFELDKKENKNYVKLIQSVSKLSRLYSDSSSPYIYYRAMENLFCFCFNAKNLSRSDTAFDAKIYDTGIGLKTFLGENKNYSFEKIAEFNKNSSMIREKTDDKDLAEFLANLRNERIKLAKDIYGISQSQYHIIARRKNLLLFFETDYDEIDISNLRIEKEKGSKNEKSLDFTDGNHLYKFNFSKSTLFRKFDIPQNCHTAEAVIFENPAKLLLSIDEIDYDKISIESEQKLEYVILPLYTVKNKIKIVQERSALNQWNACGRKRDPNEVYIAIPALVRNHFPNFFPERDIPFILKTPLGEVLNAKVCQDNNKALMTNPNKALSNWLLRDVLKLKEFELASISKLEFLGIDSVIVTKEKEGEYSIDVQSWGSYEKFAEKLNADEI</sequence>
<dbReference type="AlphaFoldDB" id="D5UA89"/>
<evidence type="ECO:0000313" key="2">
    <source>
        <dbReference type="EMBL" id="ADG71612.1"/>
    </source>
</evidence>